<dbReference type="Pfam" id="PF01476">
    <property type="entry name" value="LysM"/>
    <property type="match status" value="1"/>
</dbReference>
<dbReference type="PANTHER" id="PTHR34700">
    <property type="entry name" value="POTASSIUM BINDING PROTEIN KBP"/>
    <property type="match status" value="1"/>
</dbReference>
<organism evidence="3 4">
    <name type="scientific">Candidatus Dechloromonas phosphorivorans</name>
    <dbReference type="NCBI Taxonomy" id="2899244"/>
    <lineage>
        <taxon>Bacteria</taxon>
        <taxon>Pseudomonadati</taxon>
        <taxon>Pseudomonadota</taxon>
        <taxon>Betaproteobacteria</taxon>
        <taxon>Rhodocyclales</taxon>
        <taxon>Azonexaceae</taxon>
        <taxon>Dechloromonas</taxon>
    </lineage>
</organism>
<gene>
    <name evidence="3" type="ORF">IPJ38_14815</name>
</gene>
<feature type="chain" id="PRO_5037335664" evidence="1">
    <location>
        <begin position="20"/>
        <end position="338"/>
    </location>
</feature>
<dbReference type="PROSITE" id="PS51257">
    <property type="entry name" value="PROKAR_LIPOPROTEIN"/>
    <property type="match status" value="1"/>
</dbReference>
<dbReference type="AlphaFoldDB" id="A0A935KCI6"/>
<evidence type="ECO:0000313" key="4">
    <source>
        <dbReference type="Proteomes" id="UP000739411"/>
    </source>
</evidence>
<protein>
    <submittedName>
        <fullName evidence="3">LysM peptidoglycan-binding domain-containing protein</fullName>
    </submittedName>
</protein>
<dbReference type="InterPro" id="IPR052196">
    <property type="entry name" value="Bact_Kbp"/>
</dbReference>
<evidence type="ECO:0000259" key="2">
    <source>
        <dbReference type="PROSITE" id="PS51782"/>
    </source>
</evidence>
<dbReference type="EMBL" id="JADJMS010000034">
    <property type="protein sequence ID" value="MBK7416186.1"/>
    <property type="molecule type" value="Genomic_DNA"/>
</dbReference>
<feature type="domain" description="LysM" evidence="2">
    <location>
        <begin position="31"/>
        <end position="80"/>
    </location>
</feature>
<dbReference type="Proteomes" id="UP000739411">
    <property type="component" value="Unassembled WGS sequence"/>
</dbReference>
<evidence type="ECO:0000256" key="1">
    <source>
        <dbReference type="SAM" id="SignalP"/>
    </source>
</evidence>
<reference evidence="3 4" key="1">
    <citation type="submission" date="2020-10" db="EMBL/GenBank/DDBJ databases">
        <title>Connecting structure to function with the recovery of over 1000 high-quality activated sludge metagenome-assembled genomes encoding full-length rRNA genes using long-read sequencing.</title>
        <authorList>
            <person name="Singleton C.M."/>
            <person name="Petriglieri F."/>
            <person name="Kristensen J.M."/>
            <person name="Kirkegaard R.H."/>
            <person name="Michaelsen T.Y."/>
            <person name="Andersen M.H."/>
            <person name="Karst S.M."/>
            <person name="Dueholm M.S."/>
            <person name="Nielsen P.H."/>
            <person name="Albertsen M."/>
        </authorList>
    </citation>
    <scope>NUCLEOTIDE SEQUENCE [LARGE SCALE GENOMIC DNA]</scope>
    <source>
        <strain evidence="3">EsbW_18-Q3-R4-48_BATAC.463</strain>
    </source>
</reference>
<feature type="signal peptide" evidence="1">
    <location>
        <begin position="1"/>
        <end position="19"/>
    </location>
</feature>
<accession>A0A935KCI6</accession>
<dbReference type="InterPro" id="IPR036779">
    <property type="entry name" value="LysM_dom_sf"/>
</dbReference>
<comment type="caution">
    <text evidence="3">The sequence shown here is derived from an EMBL/GenBank/DDBJ whole genome shotgun (WGS) entry which is preliminary data.</text>
</comment>
<dbReference type="CDD" id="cd00118">
    <property type="entry name" value="LysM"/>
    <property type="match status" value="1"/>
</dbReference>
<dbReference type="InterPro" id="IPR018392">
    <property type="entry name" value="LysM"/>
</dbReference>
<keyword evidence="1" id="KW-0732">Signal</keyword>
<dbReference type="PROSITE" id="PS51782">
    <property type="entry name" value="LYSM"/>
    <property type="match status" value="1"/>
</dbReference>
<sequence length="338" mass="37528">MVRIISALILAVTAACAFAAEPVRLVDNPPERHIVVPGDTLWGISGKFLKEPWRWPEVWRMNREQIKNPHLIYPGDIVLLDDFRGVPRLRVAKPIKLQPKVYSEAVRQEIPSIPSNVIEPFISKPLVIELGEHASAPRFVATQEDRVFIGIGDTGFVAGIPDTQVLNWHIYRPGKPLKDPDTQEIIGYEAFFLGSATLVQPGEPAVVRITQAKEEIGRGDRLIPAPPANLISYAPHRPDQPVAAKVMSIYGGVNEAGKYSVISINRGKNADLEVGHVVALFRNRVSQGYDDNDRRVTTTIPEERYALAFIFRVFDRVAYALVVETSKPVIIGDAARNP</sequence>
<evidence type="ECO:0000313" key="3">
    <source>
        <dbReference type="EMBL" id="MBK7416186.1"/>
    </source>
</evidence>
<dbReference type="PANTHER" id="PTHR34700:SF4">
    <property type="entry name" value="PHAGE-LIKE ELEMENT PBSX PROTEIN XKDP"/>
    <property type="match status" value="1"/>
</dbReference>
<proteinExistence type="predicted"/>
<dbReference type="Gene3D" id="3.10.350.10">
    <property type="entry name" value="LysM domain"/>
    <property type="match status" value="1"/>
</dbReference>
<name>A0A935KCI6_9RHOO</name>
<dbReference type="SUPFAM" id="SSF54106">
    <property type="entry name" value="LysM domain"/>
    <property type="match status" value="1"/>
</dbReference>